<proteinExistence type="predicted"/>
<organism evidence="1 2">
    <name type="scientific">Clostridium kluyveri (strain ATCC 8527 / DSM 555 / NBRC 12016 / NCIMB 10680 / K1)</name>
    <dbReference type="NCBI Taxonomy" id="431943"/>
    <lineage>
        <taxon>Bacteria</taxon>
        <taxon>Bacillati</taxon>
        <taxon>Bacillota</taxon>
        <taxon>Clostridia</taxon>
        <taxon>Eubacteriales</taxon>
        <taxon>Clostridiaceae</taxon>
        <taxon>Clostridium</taxon>
    </lineage>
</organism>
<evidence type="ECO:0000313" key="1">
    <source>
        <dbReference type="EMBL" id="ABQ23615.1"/>
    </source>
</evidence>
<evidence type="ECO:0000313" key="2">
    <source>
        <dbReference type="Proteomes" id="UP000002411"/>
    </source>
</evidence>
<dbReference type="EMBL" id="CP000674">
    <property type="protein sequence ID" value="ABQ23615.1"/>
    <property type="molecule type" value="Genomic_DNA"/>
</dbReference>
<geneLocation type="plasmid" evidence="1 2">
    <name>pCKL555A</name>
</geneLocation>
<dbReference type="KEGG" id="ckl:CKL_4016"/>
<sequence length="51" mass="5443">MSCSCARVTDEWNGWACTITGGACEFLIPNSKLCAAVFDEGPDADGKEEDK</sequence>
<dbReference type="eggNOG" id="ENOG502ZRRE">
    <property type="taxonomic scope" value="Bacteria"/>
</dbReference>
<dbReference type="RefSeq" id="WP_011930362.1">
    <property type="nucleotide sequence ID" value="NC_009466.1"/>
</dbReference>
<dbReference type="HOGENOM" id="CLU_211006_0_0_9"/>
<accession>A5F9P2</accession>
<keyword evidence="2" id="KW-1185">Reference proteome</keyword>
<protein>
    <submittedName>
        <fullName evidence="1">Uncharacterized protein</fullName>
    </submittedName>
</protein>
<dbReference type="AlphaFoldDB" id="A5F9P2"/>
<keyword evidence="1" id="KW-0614">Plasmid</keyword>
<gene>
    <name evidence="1" type="ordered locus">CKL_4016</name>
</gene>
<dbReference type="PROSITE" id="PS51257">
    <property type="entry name" value="PROKAR_LIPOPROTEIN"/>
    <property type="match status" value="1"/>
</dbReference>
<name>A5F9P2_CLOK5</name>
<reference evidence="1 2" key="1">
    <citation type="journal article" date="2008" name="Proc. Natl. Acad. Sci. U.S.A.">
        <title>The genome of Clostridium kluyveri, a strict anaerobe with unique metabolic features.</title>
        <authorList>
            <person name="Seedorf H."/>
            <person name="Fricke W.F."/>
            <person name="Veith B."/>
            <person name="Brueggemann H."/>
            <person name="Liesegang H."/>
            <person name="Strittmatter A."/>
            <person name="Miethke M."/>
            <person name="Buckel W."/>
            <person name="Hinderberger J."/>
            <person name="Li F."/>
            <person name="Hagemeier C."/>
            <person name="Thauer R.K."/>
            <person name="Gottschalk G."/>
        </authorList>
    </citation>
    <scope>NUCLEOTIDE SEQUENCE [LARGE SCALE GENOMIC DNA]</scope>
    <source>
        <strain evidence="2">ATCC 8527 / DSM 555 / NCIMB 10680</strain>
        <plasmid evidence="1 2">pCKL555A</plasmid>
    </source>
</reference>
<dbReference type="Proteomes" id="UP000002411">
    <property type="component" value="Plasmid pCKL555A"/>
</dbReference>